<dbReference type="PANTHER" id="PTHR30521:SF4">
    <property type="entry name" value="DEFERROCHELATASE"/>
    <property type="match status" value="1"/>
</dbReference>
<feature type="region of interest" description="Disordered" evidence="9">
    <location>
        <begin position="38"/>
        <end position="57"/>
    </location>
</feature>
<evidence type="ECO:0000259" key="10">
    <source>
        <dbReference type="Pfam" id="PF04261"/>
    </source>
</evidence>
<sequence length="410" mass="43731">MSRGRPSRRAVLGMLGGGALGGVGGLALGGTLAARAPAAERVRPESPVPAPGRPRAAAPVDWAGATQAGVDRPWTPQRSCLLEVFDWPVERPVEQLAALGRRIADLVSGASEGDRTLLPDGAGDLTVTVGLGPALVRRYGESLPGADPLPSFAGDAGIDPEHHGGDLMILLAADDPGALAPVSEVLRAMLPEATLRWAQRGFRARSEGPIARNPLGFHDGVIVPRGQQELDENVWFGPRDERATICAIRRFVLDTAGFSTMPMQQREQVVGRDVHGVPLSGGEPFSEAKLNAKRPDGDFEVPLRSHLRAAHPSFTGSDLMLRRSYAYDNGAGDAGLLFISYQRELRTFVETLRRIEEVGDEMMRFARATASASFLVLPGMTAGRPLGARLHDAGRTRGTRDGTDEQEEAA</sequence>
<dbReference type="Proteomes" id="UP001645859">
    <property type="component" value="Unassembled WGS sequence"/>
</dbReference>
<dbReference type="PANTHER" id="PTHR30521">
    <property type="entry name" value="DEFERROCHELATASE/PEROXIDASE"/>
    <property type="match status" value="1"/>
</dbReference>
<keyword evidence="6" id="KW-0560">Oxidoreductase</keyword>
<keyword evidence="5" id="KW-0732">Signal</keyword>
<dbReference type="EMBL" id="QYAC01000002">
    <property type="protein sequence ID" value="MBL3678533.1"/>
    <property type="molecule type" value="Genomic_DNA"/>
</dbReference>
<evidence type="ECO:0000256" key="9">
    <source>
        <dbReference type="SAM" id="MobiDB-lite"/>
    </source>
</evidence>
<proteinExistence type="inferred from homology"/>
<dbReference type="PROSITE" id="PS51404">
    <property type="entry name" value="DYP_PEROXIDASE"/>
    <property type="match status" value="1"/>
</dbReference>
<evidence type="ECO:0000256" key="6">
    <source>
        <dbReference type="ARBA" id="ARBA00023002"/>
    </source>
</evidence>
<dbReference type="InterPro" id="IPR048328">
    <property type="entry name" value="Dyp_perox_C"/>
</dbReference>
<dbReference type="GO" id="GO:0004601">
    <property type="term" value="F:peroxidase activity"/>
    <property type="evidence" value="ECO:0007669"/>
    <property type="project" value="UniProtKB-KW"/>
</dbReference>
<keyword evidence="3" id="KW-0349">Heme</keyword>
<dbReference type="InterPro" id="IPR006311">
    <property type="entry name" value="TAT_signal"/>
</dbReference>
<reference evidence="12 13" key="1">
    <citation type="submission" date="2018-09" db="EMBL/GenBank/DDBJ databases">
        <title>Comparative genomics of Leucobacter spp.</title>
        <authorList>
            <person name="Reis A.C."/>
            <person name="Kolvenbach B.A."/>
            <person name="Corvini P.F.X."/>
            <person name="Nunes O.C."/>
        </authorList>
    </citation>
    <scope>NUCLEOTIDE SEQUENCE [LARGE SCALE GENOMIC DNA]</scope>
    <source>
        <strain evidence="12 13">TAN 31504</strain>
    </source>
</reference>
<feature type="region of interest" description="Disordered" evidence="9">
    <location>
        <begin position="387"/>
        <end position="410"/>
    </location>
</feature>
<feature type="domain" description="Dyp-type peroxidase C-terminal" evidence="11">
    <location>
        <begin position="211"/>
        <end position="379"/>
    </location>
</feature>
<keyword evidence="4" id="KW-0479">Metal-binding</keyword>
<dbReference type="SUPFAM" id="SSF54909">
    <property type="entry name" value="Dimeric alpha+beta barrel"/>
    <property type="match status" value="1"/>
</dbReference>
<dbReference type="PROSITE" id="PS51318">
    <property type="entry name" value="TAT"/>
    <property type="match status" value="1"/>
</dbReference>
<dbReference type="Pfam" id="PF20628">
    <property type="entry name" value="Dyp_perox_C"/>
    <property type="match status" value="1"/>
</dbReference>
<keyword evidence="7" id="KW-0408">Iron</keyword>
<organism evidence="12 13">
    <name type="scientific">Leucobacter chromiireducens subsp. solipictus</name>
    <dbReference type="NCBI Taxonomy" id="398235"/>
    <lineage>
        <taxon>Bacteria</taxon>
        <taxon>Bacillati</taxon>
        <taxon>Actinomycetota</taxon>
        <taxon>Actinomycetes</taxon>
        <taxon>Micrococcales</taxon>
        <taxon>Microbacteriaceae</taxon>
        <taxon>Leucobacter</taxon>
    </lineage>
</organism>
<accession>A0ABS1SDA8</accession>
<evidence type="ECO:0000256" key="1">
    <source>
        <dbReference type="ARBA" id="ARBA00001970"/>
    </source>
</evidence>
<evidence type="ECO:0000256" key="4">
    <source>
        <dbReference type="ARBA" id="ARBA00022723"/>
    </source>
</evidence>
<comment type="similarity">
    <text evidence="8">Belongs to the DyP-type peroxidase family.</text>
</comment>
<dbReference type="InterPro" id="IPR006314">
    <property type="entry name" value="Dyp_peroxidase"/>
</dbReference>
<evidence type="ECO:0000256" key="5">
    <source>
        <dbReference type="ARBA" id="ARBA00022729"/>
    </source>
</evidence>
<evidence type="ECO:0000256" key="3">
    <source>
        <dbReference type="ARBA" id="ARBA00022617"/>
    </source>
</evidence>
<evidence type="ECO:0000256" key="8">
    <source>
        <dbReference type="ARBA" id="ARBA00025737"/>
    </source>
</evidence>
<dbReference type="RefSeq" id="WP_202343800.1">
    <property type="nucleotide sequence ID" value="NZ_BAAAPI010000008.1"/>
</dbReference>
<evidence type="ECO:0000256" key="2">
    <source>
        <dbReference type="ARBA" id="ARBA00022559"/>
    </source>
</evidence>
<evidence type="ECO:0000259" key="11">
    <source>
        <dbReference type="Pfam" id="PF20628"/>
    </source>
</evidence>
<dbReference type="NCBIfam" id="TIGR01413">
    <property type="entry name" value="Dyp_perox_fam"/>
    <property type="match status" value="1"/>
</dbReference>
<keyword evidence="2 12" id="KW-0575">Peroxidase</keyword>
<evidence type="ECO:0000256" key="7">
    <source>
        <dbReference type="ARBA" id="ARBA00023004"/>
    </source>
</evidence>
<keyword evidence="13" id="KW-1185">Reference proteome</keyword>
<comment type="cofactor">
    <cofactor evidence="1">
        <name>heme b</name>
        <dbReference type="ChEBI" id="CHEBI:60344"/>
    </cofactor>
</comment>
<feature type="domain" description="Dyp-type peroxidase N-terminal" evidence="10">
    <location>
        <begin position="121"/>
        <end position="203"/>
    </location>
</feature>
<gene>
    <name evidence="12" type="ORF">D3230_04380</name>
</gene>
<dbReference type="InterPro" id="IPR011008">
    <property type="entry name" value="Dimeric_a/b-barrel"/>
</dbReference>
<evidence type="ECO:0000313" key="12">
    <source>
        <dbReference type="EMBL" id="MBL3678533.1"/>
    </source>
</evidence>
<dbReference type="Pfam" id="PF04261">
    <property type="entry name" value="Dyp_perox_N"/>
    <property type="match status" value="1"/>
</dbReference>
<evidence type="ECO:0000313" key="13">
    <source>
        <dbReference type="Proteomes" id="UP001645859"/>
    </source>
</evidence>
<protein>
    <submittedName>
        <fullName evidence="12">Dyp-type peroxidase</fullName>
    </submittedName>
</protein>
<dbReference type="InterPro" id="IPR048327">
    <property type="entry name" value="Dyp_perox_N"/>
</dbReference>
<feature type="compositionally biased region" description="Basic and acidic residues" evidence="9">
    <location>
        <begin position="389"/>
        <end position="403"/>
    </location>
</feature>
<name>A0ABS1SDA8_9MICO</name>
<comment type="caution">
    <text evidence="12">The sequence shown here is derived from an EMBL/GenBank/DDBJ whole genome shotgun (WGS) entry which is preliminary data.</text>
</comment>